<reference evidence="3" key="4">
    <citation type="journal article" date="2018" name="Nat. Plants">
        <title>Whole-genome landscape of Medicago truncatula symbiotic genes.</title>
        <authorList>
            <person name="Pecrix Y."/>
            <person name="Gamas P."/>
            <person name="Carrere S."/>
        </authorList>
    </citation>
    <scope>NUCLEOTIDE SEQUENCE</scope>
    <source>
        <tissue evidence="3">Leaves</tissue>
    </source>
</reference>
<keyword evidence="5" id="KW-1185">Reference proteome</keyword>
<proteinExistence type="predicted"/>
<dbReference type="GO" id="GO:0001709">
    <property type="term" value="P:cell fate determination"/>
    <property type="evidence" value="ECO:0000318"/>
    <property type="project" value="GO_Central"/>
</dbReference>
<evidence type="ECO:0000313" key="4">
    <source>
        <dbReference type="EnsemblPlants" id="KEH20989"/>
    </source>
</evidence>
<sequence>MNGIPTHTVEISNTCLRGCNIFDIHVACGKFGSVRLINPNIFKRLKYNDCLVNGGKTLANGATISFKYANTFSYPLSISSVRCK</sequence>
<name>A0A072TTZ4_MEDTR</name>
<gene>
    <name evidence="2" type="ordered locus">MTR_8g096400</name>
    <name evidence="3" type="ORF">MtrunA17_Chr8g0386081</name>
</gene>
<evidence type="ECO:0000256" key="1">
    <source>
        <dbReference type="ARBA" id="ARBA00022729"/>
    </source>
</evidence>
<keyword evidence="1" id="KW-0732">Signal</keyword>
<dbReference type="EMBL" id="PSQE01000008">
    <property type="protein sequence ID" value="RHN43278.1"/>
    <property type="molecule type" value="Genomic_DNA"/>
</dbReference>
<dbReference type="HOGENOM" id="CLU_102808_5_1_1"/>
<dbReference type="InterPro" id="IPR040361">
    <property type="entry name" value="TPD1"/>
</dbReference>
<evidence type="ECO:0000313" key="5">
    <source>
        <dbReference type="Proteomes" id="UP000002051"/>
    </source>
</evidence>
<reference evidence="2 5" key="2">
    <citation type="journal article" date="2014" name="BMC Genomics">
        <title>An improved genome release (version Mt4.0) for the model legume Medicago truncatula.</title>
        <authorList>
            <person name="Tang H."/>
            <person name="Krishnakumar V."/>
            <person name="Bidwell S."/>
            <person name="Rosen B."/>
            <person name="Chan A."/>
            <person name="Zhou S."/>
            <person name="Gentzbittel L."/>
            <person name="Childs K.L."/>
            <person name="Yandell M."/>
            <person name="Gundlach H."/>
            <person name="Mayer K.F."/>
            <person name="Schwartz D.C."/>
            <person name="Town C.D."/>
        </authorList>
    </citation>
    <scope>GENOME REANNOTATION</scope>
    <source>
        <strain evidence="2">A17</strain>
        <strain evidence="4 5">cv. Jemalong A17</strain>
    </source>
</reference>
<protein>
    <submittedName>
        <fullName evidence="2">Tapetum determinant protein</fullName>
    </submittedName>
</protein>
<evidence type="ECO:0000313" key="3">
    <source>
        <dbReference type="EMBL" id="RHN43278.1"/>
    </source>
</evidence>
<dbReference type="Proteomes" id="UP000002051">
    <property type="component" value="Chromosome 8"/>
</dbReference>
<reference evidence="4" key="3">
    <citation type="submission" date="2015-04" db="UniProtKB">
        <authorList>
            <consortium name="EnsemblPlants"/>
        </authorList>
    </citation>
    <scope>IDENTIFICATION</scope>
    <source>
        <strain evidence="4">cv. Jemalong A17</strain>
    </source>
</reference>
<dbReference type="STRING" id="3880.A0A072TTZ4"/>
<dbReference type="EMBL" id="CM001224">
    <property type="protein sequence ID" value="KEH20989.1"/>
    <property type="molecule type" value="Genomic_DNA"/>
</dbReference>
<dbReference type="EnsemblPlants" id="KEH20989">
    <property type="protein sequence ID" value="KEH20989"/>
    <property type="gene ID" value="MTR_8g096400"/>
</dbReference>
<dbReference type="AlphaFoldDB" id="A0A072TTZ4"/>
<dbReference type="Pfam" id="PF24068">
    <property type="entry name" value="TPD1_C"/>
    <property type="match status" value="1"/>
</dbReference>
<reference evidence="2 5" key="1">
    <citation type="journal article" date="2011" name="Nature">
        <title>The Medicago genome provides insight into the evolution of rhizobial symbioses.</title>
        <authorList>
            <person name="Young N.D."/>
            <person name="Debelle F."/>
            <person name="Oldroyd G.E."/>
            <person name="Geurts R."/>
            <person name="Cannon S.B."/>
            <person name="Udvardi M.K."/>
            <person name="Benedito V.A."/>
            <person name="Mayer K.F."/>
            <person name="Gouzy J."/>
            <person name="Schoof H."/>
            <person name="Van de Peer Y."/>
            <person name="Proost S."/>
            <person name="Cook D.R."/>
            <person name="Meyers B.C."/>
            <person name="Spannagl M."/>
            <person name="Cheung F."/>
            <person name="De Mita S."/>
            <person name="Krishnakumar V."/>
            <person name="Gundlach H."/>
            <person name="Zhou S."/>
            <person name="Mudge J."/>
            <person name="Bharti A.K."/>
            <person name="Murray J.D."/>
            <person name="Naoumkina M.A."/>
            <person name="Rosen B."/>
            <person name="Silverstein K.A."/>
            <person name="Tang H."/>
            <person name="Rombauts S."/>
            <person name="Zhao P.X."/>
            <person name="Zhou P."/>
            <person name="Barbe V."/>
            <person name="Bardou P."/>
            <person name="Bechner M."/>
            <person name="Bellec A."/>
            <person name="Berger A."/>
            <person name="Berges H."/>
            <person name="Bidwell S."/>
            <person name="Bisseling T."/>
            <person name="Choisne N."/>
            <person name="Couloux A."/>
            <person name="Denny R."/>
            <person name="Deshpande S."/>
            <person name="Dai X."/>
            <person name="Doyle J.J."/>
            <person name="Dudez A.M."/>
            <person name="Farmer A.D."/>
            <person name="Fouteau S."/>
            <person name="Franken C."/>
            <person name="Gibelin C."/>
            <person name="Gish J."/>
            <person name="Goldstein S."/>
            <person name="Gonzalez A.J."/>
            <person name="Green P.J."/>
            <person name="Hallab A."/>
            <person name="Hartog M."/>
            <person name="Hua A."/>
            <person name="Humphray S.J."/>
            <person name="Jeong D.H."/>
            <person name="Jing Y."/>
            <person name="Jocker A."/>
            <person name="Kenton S.M."/>
            <person name="Kim D.J."/>
            <person name="Klee K."/>
            <person name="Lai H."/>
            <person name="Lang C."/>
            <person name="Lin S."/>
            <person name="Macmil S.L."/>
            <person name="Magdelenat G."/>
            <person name="Matthews L."/>
            <person name="McCorrison J."/>
            <person name="Monaghan E.L."/>
            <person name="Mun J.H."/>
            <person name="Najar F.Z."/>
            <person name="Nicholson C."/>
            <person name="Noirot C."/>
            <person name="O'Bleness M."/>
            <person name="Paule C.R."/>
            <person name="Poulain J."/>
            <person name="Prion F."/>
            <person name="Qin B."/>
            <person name="Qu C."/>
            <person name="Retzel E.F."/>
            <person name="Riddle C."/>
            <person name="Sallet E."/>
            <person name="Samain S."/>
            <person name="Samson N."/>
            <person name="Sanders I."/>
            <person name="Saurat O."/>
            <person name="Scarpelli C."/>
            <person name="Schiex T."/>
            <person name="Segurens B."/>
            <person name="Severin A.J."/>
            <person name="Sherrier D.J."/>
            <person name="Shi R."/>
            <person name="Sims S."/>
            <person name="Singer S.R."/>
            <person name="Sinharoy S."/>
            <person name="Sterck L."/>
            <person name="Viollet A."/>
            <person name="Wang B.B."/>
            <person name="Wang K."/>
            <person name="Wang M."/>
            <person name="Wang X."/>
            <person name="Warfsmann J."/>
            <person name="Weissenbach J."/>
            <person name="White D.D."/>
            <person name="White J.D."/>
            <person name="Wiley G.B."/>
            <person name="Wincker P."/>
            <person name="Xing Y."/>
            <person name="Yang L."/>
            <person name="Yao Z."/>
            <person name="Ying F."/>
            <person name="Zhai J."/>
            <person name="Zhou L."/>
            <person name="Zuber A."/>
            <person name="Denarie J."/>
            <person name="Dixon R.A."/>
            <person name="May G.D."/>
            <person name="Schwartz D.C."/>
            <person name="Rogers J."/>
            <person name="Quetier F."/>
            <person name="Town C.D."/>
            <person name="Roe B.A."/>
        </authorList>
    </citation>
    <scope>NUCLEOTIDE SEQUENCE [LARGE SCALE GENOMIC DNA]</scope>
    <source>
        <strain evidence="2">A17</strain>
        <strain evidence="4 5">cv. Jemalong A17</strain>
    </source>
</reference>
<dbReference type="Proteomes" id="UP000265566">
    <property type="component" value="Chromosome 8"/>
</dbReference>
<dbReference type="PANTHER" id="PTHR33184">
    <property type="entry name" value="PROTEIN TAPETUM DETERMINANT 1-LIKE-RELATED"/>
    <property type="match status" value="1"/>
</dbReference>
<dbReference type="PANTHER" id="PTHR33184:SF76">
    <property type="entry name" value="TAPETUM DETERMINANT PROTEIN"/>
    <property type="match status" value="1"/>
</dbReference>
<accession>A0A072TTZ4</accession>
<evidence type="ECO:0000313" key="2">
    <source>
        <dbReference type="EMBL" id="KEH20989.1"/>
    </source>
</evidence>
<organism evidence="2 5">
    <name type="scientific">Medicago truncatula</name>
    <name type="common">Barrel medic</name>
    <name type="synonym">Medicago tribuloides</name>
    <dbReference type="NCBI Taxonomy" id="3880"/>
    <lineage>
        <taxon>Eukaryota</taxon>
        <taxon>Viridiplantae</taxon>
        <taxon>Streptophyta</taxon>
        <taxon>Embryophyta</taxon>
        <taxon>Tracheophyta</taxon>
        <taxon>Spermatophyta</taxon>
        <taxon>Magnoliopsida</taxon>
        <taxon>eudicotyledons</taxon>
        <taxon>Gunneridae</taxon>
        <taxon>Pentapetalae</taxon>
        <taxon>rosids</taxon>
        <taxon>fabids</taxon>
        <taxon>Fabales</taxon>
        <taxon>Fabaceae</taxon>
        <taxon>Papilionoideae</taxon>
        <taxon>50 kb inversion clade</taxon>
        <taxon>NPAAA clade</taxon>
        <taxon>Hologalegina</taxon>
        <taxon>IRL clade</taxon>
        <taxon>Trifolieae</taxon>
        <taxon>Medicago</taxon>
    </lineage>
</organism>
<dbReference type="Gramene" id="rna49826">
    <property type="protein sequence ID" value="RHN43278.1"/>
    <property type="gene ID" value="gene49826"/>
</dbReference>